<proteinExistence type="predicted"/>
<accession>A0A0B1RUV6</accession>
<feature type="compositionally biased region" description="Pro residues" evidence="1">
    <location>
        <begin position="89"/>
        <end position="98"/>
    </location>
</feature>
<evidence type="ECO:0000313" key="3">
    <source>
        <dbReference type="Proteomes" id="UP000053660"/>
    </source>
</evidence>
<reference evidence="2 3" key="1">
    <citation type="submission" date="2014-03" db="EMBL/GenBank/DDBJ databases">
        <title>Draft genome of the hookworm Oesophagostomum dentatum.</title>
        <authorList>
            <person name="Mitreva M."/>
        </authorList>
    </citation>
    <scope>NUCLEOTIDE SEQUENCE [LARGE SCALE GENOMIC DNA]</scope>
    <source>
        <strain evidence="2 3">OD-Hann</strain>
    </source>
</reference>
<keyword evidence="3" id="KW-1185">Reference proteome</keyword>
<gene>
    <name evidence="2" type="ORF">OESDEN_23512</name>
</gene>
<name>A0A0B1RUV6_OESDE</name>
<sequence length="233" mass="25811">YTAPPTQPTAPPTQYPPITQPTAPPTWYTAPPTQPTAPPSQYPPGTTYAQPTAPPTRYTAPPTQPTAPPTQYPPVTQPTAPSTWYTAPPTLPTAPPTTTPDINTSDGVQYTIGRCATVLDNMADEADQRNRNNANLFRRAESALQVTRNLYFDNYTVQQLQGNMRRMRNAAAQYYSRCRRNSLSPNIYGRLNSVFNVDASWFNSMNLSVRISRLQNVFDAASTCIEQYCGNDD</sequence>
<feature type="region of interest" description="Disordered" evidence="1">
    <location>
        <begin position="1"/>
        <end position="106"/>
    </location>
</feature>
<feature type="compositionally biased region" description="Pro residues" evidence="1">
    <location>
        <begin position="32"/>
        <end position="42"/>
    </location>
</feature>
<dbReference type="OrthoDB" id="5875751at2759"/>
<evidence type="ECO:0000256" key="1">
    <source>
        <dbReference type="SAM" id="MobiDB-lite"/>
    </source>
</evidence>
<evidence type="ECO:0000313" key="2">
    <source>
        <dbReference type="EMBL" id="KHJ76868.1"/>
    </source>
</evidence>
<dbReference type="PRINTS" id="PR01217">
    <property type="entry name" value="PRICHEXTENSN"/>
</dbReference>
<organism evidence="2 3">
    <name type="scientific">Oesophagostomum dentatum</name>
    <name type="common">Nodular worm</name>
    <dbReference type="NCBI Taxonomy" id="61180"/>
    <lineage>
        <taxon>Eukaryota</taxon>
        <taxon>Metazoa</taxon>
        <taxon>Ecdysozoa</taxon>
        <taxon>Nematoda</taxon>
        <taxon>Chromadorea</taxon>
        <taxon>Rhabditida</taxon>
        <taxon>Rhabditina</taxon>
        <taxon>Rhabditomorpha</taxon>
        <taxon>Strongyloidea</taxon>
        <taxon>Strongylidae</taxon>
        <taxon>Oesophagostomum</taxon>
    </lineage>
</organism>
<dbReference type="EMBL" id="KN611329">
    <property type="protein sequence ID" value="KHJ76868.1"/>
    <property type="molecule type" value="Genomic_DNA"/>
</dbReference>
<feature type="non-terminal residue" evidence="2">
    <location>
        <position position="1"/>
    </location>
</feature>
<dbReference type="Proteomes" id="UP000053660">
    <property type="component" value="Unassembled WGS sequence"/>
</dbReference>
<feature type="compositionally biased region" description="Pro residues" evidence="1">
    <location>
        <begin position="62"/>
        <end position="76"/>
    </location>
</feature>
<feature type="compositionally biased region" description="Pro residues" evidence="1">
    <location>
        <begin position="1"/>
        <end position="24"/>
    </location>
</feature>
<dbReference type="AlphaFoldDB" id="A0A0B1RUV6"/>
<protein>
    <submittedName>
        <fullName evidence="2">Uncharacterized protein</fullName>
    </submittedName>
</protein>
<feature type="compositionally biased region" description="Low complexity" evidence="1">
    <location>
        <begin position="43"/>
        <end position="61"/>
    </location>
</feature>